<dbReference type="RefSeq" id="XP_022459549.1">
    <property type="nucleotide sequence ID" value="XM_022601958.1"/>
</dbReference>
<evidence type="ECO:0000256" key="3">
    <source>
        <dbReference type="ARBA" id="ARBA00022517"/>
    </source>
</evidence>
<dbReference type="GeneID" id="34520937"/>
<evidence type="ECO:0000256" key="7">
    <source>
        <dbReference type="SAM" id="MobiDB-lite"/>
    </source>
</evidence>
<evidence type="ECO:0000259" key="9">
    <source>
        <dbReference type="Pfam" id="PF08158"/>
    </source>
</evidence>
<keyword evidence="4 6" id="KW-0653">Protein transport</keyword>
<dbReference type="Pfam" id="PF08158">
    <property type="entry name" value="SDA1_HEAT"/>
    <property type="match status" value="1"/>
</dbReference>
<dbReference type="GO" id="GO:0007089">
    <property type="term" value="P:traversing start control point of mitotic cell cycle"/>
    <property type="evidence" value="ECO:0007669"/>
    <property type="project" value="EnsemblFungi"/>
</dbReference>
<evidence type="ECO:0000256" key="2">
    <source>
        <dbReference type="ARBA" id="ARBA00022448"/>
    </source>
</evidence>
<dbReference type="PANTHER" id="PTHR12730:SF0">
    <property type="entry name" value="PROTEIN SDA1 HOMOLOG"/>
    <property type="match status" value="1"/>
</dbReference>
<feature type="compositionally biased region" description="Basic residues" evidence="7">
    <location>
        <begin position="711"/>
        <end position="726"/>
    </location>
</feature>
<proteinExistence type="inferred from homology"/>
<keyword evidence="2 6" id="KW-0813">Transport</keyword>
<comment type="function">
    <text evidence="6">Required for 60S pre-ribosomal subunits export to the cytoplasm.</text>
</comment>
<sequence length="752" mass="84735">MVKRKRAAILPTNIILLQNLVRRDPASYHEEFLQQYSHYESLRDIYLMNPSAQDGEEFAELIGFMSAVCSCYPKDTAKFPDELRAILINNHRDLSPDLREKIIQCLVMLRNKGVIDAESLIKTIFPLLSAYDTAEAGSGQHVKALRKQVYSTLVTLLKSVNTGTKNQKLNRSTQALLFNLLEQRDANGLWATKLTRELWRRGIWDDSRTVELMTQATLHPDAKVCISGVKFFLGADKEREENFEENSSDDEDQAEQLRHKMLLNKKSSKRGKKLENAVKTMKKKNNAKHSATYLNFSAIHLLRDPQTFAEQLYNQNLMGKSSNKFDLDQKILLMNLISRLIGTHKLTVLGIYSFFLKYLNPKQRNVTQIMAAAAQSSHDLVPPESITMVVRKVADEFVSEGVASEVAAAGINTIREILARAPLAIDAPLLQDLTEYRSSKAKPVMMAARSLISLYREVAPDMLQRKDRGKVASMEMQSGEKSGLPKFGIEGGTVTGIPGLELLAKWKLEQLANGANPDENDDAEWDVEAKDSADESDVEGDWIKVDSDKEYNVSDSEDEAEPEDVNKENDSDLDLSSDEEADDAAEGVESDIPKPIKKLSKKAKLDVEKAKTKAEQEKAMTDLLSSRILTPADFAKLEELRTEAGVDKLMGKSKMTNEDEIDSINLMGASKHKMRKDERLAHVMEGREGREKFASKKGKIETPHSTTNREKARKKNFVMMIHKRQVQGKAKMSLRDKQKVLRAHIDRQKKGK</sequence>
<dbReference type="GO" id="GO:0000055">
    <property type="term" value="P:ribosomal large subunit export from nucleus"/>
    <property type="evidence" value="ECO:0007669"/>
    <property type="project" value="UniProtKB-UniRule"/>
</dbReference>
<protein>
    <recommendedName>
        <fullName evidence="6">Protein SDA1</fullName>
    </recommendedName>
</protein>
<evidence type="ECO:0000313" key="11">
    <source>
        <dbReference type="EMBL" id="CDK27556.1"/>
    </source>
</evidence>
<feature type="compositionally biased region" description="Basic and acidic residues" evidence="7">
    <location>
        <begin position="686"/>
        <end position="710"/>
    </location>
</feature>
<feature type="compositionally biased region" description="Basic and acidic residues" evidence="7">
    <location>
        <begin position="733"/>
        <end position="752"/>
    </location>
</feature>
<evidence type="ECO:0000313" key="12">
    <source>
        <dbReference type="Proteomes" id="UP000019384"/>
    </source>
</evidence>
<dbReference type="GO" id="GO:0005730">
    <property type="term" value="C:nucleolus"/>
    <property type="evidence" value="ECO:0007669"/>
    <property type="project" value="UniProtKB-SubCell"/>
</dbReference>
<feature type="domain" description="SDA1 middle" evidence="8">
    <location>
        <begin position="542"/>
        <end position="686"/>
    </location>
</feature>
<dbReference type="InterPro" id="IPR007949">
    <property type="entry name" value="SDA1_MD"/>
</dbReference>
<feature type="compositionally biased region" description="Acidic residues" evidence="7">
    <location>
        <begin position="571"/>
        <end position="589"/>
    </location>
</feature>
<feature type="domain" description="SDA1 C-terminal" evidence="10">
    <location>
        <begin position="704"/>
        <end position="751"/>
    </location>
</feature>
<evidence type="ECO:0000256" key="1">
    <source>
        <dbReference type="ARBA" id="ARBA00005783"/>
    </source>
</evidence>
<accession>W6MM26</accession>
<dbReference type="GO" id="GO:0042273">
    <property type="term" value="P:ribosomal large subunit biogenesis"/>
    <property type="evidence" value="ECO:0007669"/>
    <property type="project" value="UniProtKB-UniRule"/>
</dbReference>
<dbReference type="InterPro" id="IPR027312">
    <property type="entry name" value="Sda1"/>
</dbReference>
<dbReference type="InterPro" id="IPR048292">
    <property type="entry name" value="SDA1_C"/>
</dbReference>
<dbReference type="OrthoDB" id="2196187at2759"/>
<dbReference type="EMBL" id="HG793128">
    <property type="protein sequence ID" value="CDK27556.1"/>
    <property type="molecule type" value="Genomic_DNA"/>
</dbReference>
<dbReference type="Pfam" id="PF05285">
    <property type="entry name" value="SDA1_dom"/>
    <property type="match status" value="1"/>
</dbReference>
<dbReference type="PANTHER" id="PTHR12730">
    <property type="entry name" value="HSDA/SDA1-RELATED"/>
    <property type="match status" value="1"/>
</dbReference>
<feature type="compositionally biased region" description="Basic and acidic residues" evidence="7">
    <location>
        <begin position="541"/>
        <end position="552"/>
    </location>
</feature>
<organism evidence="11 12">
    <name type="scientific">Kuraishia capsulata CBS 1993</name>
    <dbReference type="NCBI Taxonomy" id="1382522"/>
    <lineage>
        <taxon>Eukaryota</taxon>
        <taxon>Fungi</taxon>
        <taxon>Dikarya</taxon>
        <taxon>Ascomycota</taxon>
        <taxon>Saccharomycotina</taxon>
        <taxon>Pichiomycetes</taxon>
        <taxon>Pichiales</taxon>
        <taxon>Pichiaceae</taxon>
        <taxon>Kuraishia</taxon>
    </lineage>
</organism>
<evidence type="ECO:0000259" key="10">
    <source>
        <dbReference type="Pfam" id="PF21638"/>
    </source>
</evidence>
<dbReference type="HOGENOM" id="CLU_009161_2_1_1"/>
<comment type="subcellular location">
    <subcellularLocation>
        <location evidence="6">Nucleus</location>
        <location evidence="6">Nucleolus</location>
    </subcellularLocation>
</comment>
<reference evidence="11" key="2">
    <citation type="submission" date="2014-02" db="EMBL/GenBank/DDBJ databases">
        <title>Complete DNA sequence of /Kuraishia capsulata/ illustrates novel genomic features among budding yeasts (/Saccharomycotina/).</title>
        <authorList>
            <person name="Morales L."/>
            <person name="Noel B."/>
            <person name="Porcel B."/>
            <person name="Marcet-Houben M."/>
            <person name="Hullo M-F."/>
            <person name="Sacerdot C."/>
            <person name="Tekaia F."/>
            <person name="Leh-Louis V."/>
            <person name="Despons L."/>
            <person name="Khanna V."/>
            <person name="Aury J-M."/>
            <person name="Barbe V."/>
            <person name="Couloux A."/>
            <person name="Labadie K."/>
            <person name="Pelletier E."/>
            <person name="Souciet J-L."/>
            <person name="Boekhout T."/>
            <person name="Gabaldon T."/>
            <person name="Wincker P."/>
            <person name="Dujon B."/>
        </authorList>
    </citation>
    <scope>NUCLEOTIDE SEQUENCE</scope>
    <source>
        <strain evidence="11">CBS 1993</strain>
    </source>
</reference>
<feature type="region of interest" description="Disordered" evidence="7">
    <location>
        <begin position="686"/>
        <end position="752"/>
    </location>
</feature>
<evidence type="ECO:0000256" key="5">
    <source>
        <dbReference type="ARBA" id="ARBA00023242"/>
    </source>
</evidence>
<keyword evidence="12" id="KW-1185">Reference proteome</keyword>
<dbReference type="Pfam" id="PF21638">
    <property type="entry name" value="SDA1_C"/>
    <property type="match status" value="1"/>
</dbReference>
<dbReference type="GO" id="GO:0015031">
    <property type="term" value="P:protein transport"/>
    <property type="evidence" value="ECO:0007669"/>
    <property type="project" value="UniProtKB-KW"/>
</dbReference>
<evidence type="ECO:0000259" key="8">
    <source>
        <dbReference type="Pfam" id="PF05285"/>
    </source>
</evidence>
<dbReference type="Proteomes" id="UP000019384">
    <property type="component" value="Unassembled WGS sequence"/>
</dbReference>
<evidence type="ECO:0000256" key="6">
    <source>
        <dbReference type="RuleBase" id="RU365057"/>
    </source>
</evidence>
<name>W6MM26_9ASCO</name>
<reference evidence="11" key="1">
    <citation type="submission" date="2013-12" db="EMBL/GenBank/DDBJ databases">
        <authorList>
            <person name="Genoscope - CEA"/>
        </authorList>
    </citation>
    <scope>NUCLEOTIDE SEQUENCE</scope>
    <source>
        <strain evidence="11">CBS 1993</strain>
    </source>
</reference>
<evidence type="ECO:0000256" key="4">
    <source>
        <dbReference type="ARBA" id="ARBA00022927"/>
    </source>
</evidence>
<keyword evidence="3 6" id="KW-0690">Ribosome biogenesis</keyword>
<feature type="domain" description="SDA1 N-terminal" evidence="9">
    <location>
        <begin position="64"/>
        <end position="440"/>
    </location>
</feature>
<feature type="region of interest" description="Disordered" evidence="7">
    <location>
        <begin position="528"/>
        <end position="593"/>
    </location>
</feature>
<gene>
    <name evidence="11" type="ORF">KUCA_T00003534001</name>
</gene>
<dbReference type="InterPro" id="IPR012977">
    <property type="entry name" value="SDA1_N"/>
</dbReference>
<dbReference type="AlphaFoldDB" id="W6MM26"/>
<comment type="similarity">
    <text evidence="1 6">Belongs to the SDA1 family.</text>
</comment>
<dbReference type="STRING" id="1382522.W6MM26"/>
<keyword evidence="5 6" id="KW-0539">Nucleus</keyword>